<feature type="transmembrane region" description="Helical" evidence="1">
    <location>
        <begin position="72"/>
        <end position="90"/>
    </location>
</feature>
<reference evidence="2 5" key="2">
    <citation type="submission" date="2019-10" db="EMBL/GenBank/DDBJ databases">
        <title>Prolixibacter strains distinguished by the presence of nitrate reductase genes were adept at nitrate-dependent anaerobic corrosion of metallic iron and carbon steel.</title>
        <authorList>
            <person name="Iino T."/>
            <person name="Shono N."/>
            <person name="Ito K."/>
            <person name="Nakamura R."/>
            <person name="Sueoka K."/>
            <person name="Harayama S."/>
            <person name="Ohkuma M."/>
        </authorList>
    </citation>
    <scope>NUCLEOTIDE SEQUENCE [LARGE SCALE GENOMIC DNA]</scope>
    <source>
        <strain evidence="2 5">MIC1-1</strain>
    </source>
</reference>
<proteinExistence type="predicted"/>
<evidence type="ECO:0000313" key="5">
    <source>
        <dbReference type="Proteomes" id="UP000396862"/>
    </source>
</evidence>
<feature type="transmembrane region" description="Helical" evidence="1">
    <location>
        <begin position="43"/>
        <end position="66"/>
    </location>
</feature>
<evidence type="ECO:0000313" key="3">
    <source>
        <dbReference type="EMBL" id="PSK82729.1"/>
    </source>
</evidence>
<dbReference type="Proteomes" id="UP000240621">
    <property type="component" value="Unassembled WGS sequence"/>
</dbReference>
<keyword evidence="1" id="KW-1133">Transmembrane helix</keyword>
<keyword evidence="1" id="KW-0812">Transmembrane</keyword>
<evidence type="ECO:0000256" key="1">
    <source>
        <dbReference type="SAM" id="Phobius"/>
    </source>
</evidence>
<dbReference type="AlphaFoldDB" id="A0A2P8CCS3"/>
<accession>A0A2P8CCS3</accession>
<dbReference type="EMBL" id="BLAU01000001">
    <property type="protein sequence ID" value="GET21449.1"/>
    <property type="molecule type" value="Genomic_DNA"/>
</dbReference>
<keyword evidence="5" id="KW-1185">Reference proteome</keyword>
<name>A0A2P8CCS3_9BACT</name>
<evidence type="ECO:0000313" key="2">
    <source>
        <dbReference type="EMBL" id="GET21449.1"/>
    </source>
</evidence>
<protein>
    <submittedName>
        <fullName evidence="3">Uncharacterized protein</fullName>
    </submittedName>
</protein>
<reference evidence="3 4" key="1">
    <citation type="submission" date="2018-03" db="EMBL/GenBank/DDBJ databases">
        <title>Genomic Encyclopedia of Archaeal and Bacterial Type Strains, Phase II (KMG-II): from individual species to whole genera.</title>
        <authorList>
            <person name="Goeker M."/>
        </authorList>
    </citation>
    <scope>NUCLEOTIDE SEQUENCE [LARGE SCALE GENOMIC DNA]</scope>
    <source>
        <strain evidence="3 4">DSM 27267</strain>
    </source>
</reference>
<comment type="caution">
    <text evidence="3">The sequence shown here is derived from an EMBL/GenBank/DDBJ whole genome shotgun (WGS) entry which is preliminary data.</text>
</comment>
<evidence type="ECO:0000313" key="4">
    <source>
        <dbReference type="Proteomes" id="UP000240621"/>
    </source>
</evidence>
<sequence>MENVNIHELWKQNEAWLDSTRKLNATLLREVKLNKAKSSLRSLLFLPISTLIFFLIAASYALYFAVANWGTWYFMFSGAVVALFSVMLVISSIRQLQQILSVDYNAPIVKLQKDISKIKFSVVTNLRIGAWILPFSPFIGLFVVKALFQFDMVEVMNYHMIVSFGIATIILEAFSLMALRALRPKNINKRWLNWLLQGSGSQVDEALGFLKQIEEFEQEEM</sequence>
<dbReference type="EMBL" id="PYGC01000005">
    <property type="protein sequence ID" value="PSK82729.1"/>
    <property type="molecule type" value="Genomic_DNA"/>
</dbReference>
<feature type="transmembrane region" description="Helical" evidence="1">
    <location>
        <begin position="160"/>
        <end position="182"/>
    </location>
</feature>
<organism evidence="3 4">
    <name type="scientific">Prolixibacter denitrificans</name>
    <dbReference type="NCBI Taxonomy" id="1541063"/>
    <lineage>
        <taxon>Bacteria</taxon>
        <taxon>Pseudomonadati</taxon>
        <taxon>Bacteroidota</taxon>
        <taxon>Bacteroidia</taxon>
        <taxon>Marinilabiliales</taxon>
        <taxon>Prolixibacteraceae</taxon>
        <taxon>Prolixibacter</taxon>
    </lineage>
</organism>
<dbReference type="OrthoDB" id="5706484at2"/>
<feature type="transmembrane region" description="Helical" evidence="1">
    <location>
        <begin position="128"/>
        <end position="148"/>
    </location>
</feature>
<keyword evidence="1" id="KW-0472">Membrane</keyword>
<gene>
    <name evidence="3" type="ORF">CLV93_105121</name>
    <name evidence="2" type="ORF">JCM18694_16950</name>
</gene>
<dbReference type="RefSeq" id="WP_106542332.1">
    <property type="nucleotide sequence ID" value="NZ_BLAU01000001.1"/>
</dbReference>
<dbReference type="Proteomes" id="UP000396862">
    <property type="component" value="Unassembled WGS sequence"/>
</dbReference>